<sequence>MYGWPIWVVTLAPFTNVLLELAWNPVVRHRTVVSGGQSIRMLEMDSIFTPLYLVVLLTGFIAYGVSVWSAHADWEGLLGQGLHRPFHWAWAFLSPACYVIGRSVVVRRAARPRGLAPVWLLAAAFVGTVIVACIKMATVFSAALGSMPT</sequence>
<gene>
    <name evidence="2" type="ORF">SA2016_0807</name>
</gene>
<dbReference type="EMBL" id="CP014518">
    <property type="protein sequence ID" value="AMM31495.1"/>
    <property type="molecule type" value="Genomic_DNA"/>
</dbReference>
<dbReference type="STRING" id="37927.SA2016_0807"/>
<protein>
    <submittedName>
        <fullName evidence="2">Uncharacterized protein</fullName>
    </submittedName>
</protein>
<dbReference type="OrthoDB" id="5244233at2"/>
<feature type="transmembrane region" description="Helical" evidence="1">
    <location>
        <begin position="6"/>
        <end position="26"/>
    </location>
</feature>
<feature type="transmembrane region" description="Helical" evidence="1">
    <location>
        <begin position="47"/>
        <end position="68"/>
    </location>
</feature>
<name>A0A126ZYL8_9MICC</name>
<keyword evidence="1" id="KW-1133">Transmembrane helix</keyword>
<keyword evidence="1" id="KW-0812">Transmembrane</keyword>
<reference evidence="2 3" key="1">
    <citation type="submission" date="2016-02" db="EMBL/GenBank/DDBJ databases">
        <title>Complete genome of Sinomonas atrocyanea KCTC 3377.</title>
        <authorList>
            <person name="Kim K.M."/>
        </authorList>
    </citation>
    <scope>NUCLEOTIDE SEQUENCE [LARGE SCALE GENOMIC DNA]</scope>
    <source>
        <strain evidence="2 3">KCTC 3377</strain>
    </source>
</reference>
<dbReference type="KEGG" id="satk:SA2016_0807"/>
<dbReference type="Proteomes" id="UP000070134">
    <property type="component" value="Chromosome"/>
</dbReference>
<evidence type="ECO:0000313" key="3">
    <source>
        <dbReference type="Proteomes" id="UP000070134"/>
    </source>
</evidence>
<keyword evidence="1" id="KW-0472">Membrane</keyword>
<dbReference type="RefSeq" id="WP_066495537.1">
    <property type="nucleotide sequence ID" value="NZ_BJMO01000036.1"/>
</dbReference>
<evidence type="ECO:0000256" key="1">
    <source>
        <dbReference type="SAM" id="Phobius"/>
    </source>
</evidence>
<proteinExistence type="predicted"/>
<feature type="transmembrane region" description="Helical" evidence="1">
    <location>
        <begin position="118"/>
        <end position="144"/>
    </location>
</feature>
<dbReference type="AlphaFoldDB" id="A0A126ZYL8"/>
<keyword evidence="3" id="KW-1185">Reference proteome</keyword>
<organism evidence="2 3">
    <name type="scientific">Sinomonas atrocyanea</name>
    <dbReference type="NCBI Taxonomy" id="37927"/>
    <lineage>
        <taxon>Bacteria</taxon>
        <taxon>Bacillati</taxon>
        <taxon>Actinomycetota</taxon>
        <taxon>Actinomycetes</taxon>
        <taxon>Micrococcales</taxon>
        <taxon>Micrococcaceae</taxon>
        <taxon>Sinomonas</taxon>
    </lineage>
</organism>
<feature type="transmembrane region" description="Helical" evidence="1">
    <location>
        <begin position="88"/>
        <end position="106"/>
    </location>
</feature>
<evidence type="ECO:0000313" key="2">
    <source>
        <dbReference type="EMBL" id="AMM31495.1"/>
    </source>
</evidence>
<accession>A0A126ZYL8</accession>